<comment type="caution">
    <text evidence="1">The sequence shown here is derived from an EMBL/GenBank/DDBJ whole genome shotgun (WGS) entry which is preliminary data.</text>
</comment>
<evidence type="ECO:0000313" key="1">
    <source>
        <dbReference type="EMBL" id="EEF75407.1"/>
    </source>
</evidence>
<keyword evidence="2" id="KW-1185">Reference proteome</keyword>
<organism evidence="1 2">
    <name type="scientific">Phocaeicola coprophilus DSM 18228 = JCM 13818</name>
    <dbReference type="NCBI Taxonomy" id="547042"/>
    <lineage>
        <taxon>Bacteria</taxon>
        <taxon>Pseudomonadati</taxon>
        <taxon>Bacteroidota</taxon>
        <taxon>Bacteroidia</taxon>
        <taxon>Bacteroidales</taxon>
        <taxon>Bacteroidaceae</taxon>
        <taxon>Phocaeicola</taxon>
    </lineage>
</organism>
<protein>
    <submittedName>
        <fullName evidence="1">Uncharacterized protein</fullName>
    </submittedName>
</protein>
<dbReference type="HOGENOM" id="CLU_3114462_0_0_10"/>
<dbReference type="STRING" id="547042.BACCOPRO_00896"/>
<gene>
    <name evidence="1" type="ORF">BACCOPRO_00896</name>
</gene>
<accession>S0F6V0</accession>
<reference evidence="1 2" key="1">
    <citation type="submission" date="2008-12" db="EMBL/GenBank/DDBJ databases">
        <authorList>
            <person name="Fulton L."/>
            <person name="Clifton S."/>
            <person name="Fulton B."/>
            <person name="Xu J."/>
            <person name="Minx P."/>
            <person name="Pepin K.H."/>
            <person name="Johnson M."/>
            <person name="Bhonagiri V."/>
            <person name="Nash W.E."/>
            <person name="Mardis E.R."/>
            <person name="Wilson R.K."/>
        </authorList>
    </citation>
    <scope>NUCLEOTIDE SEQUENCE [LARGE SCALE GENOMIC DNA]</scope>
    <source>
        <strain evidence="1 2">DSM 18228</strain>
    </source>
</reference>
<dbReference type="EMBL" id="ACBW01000070">
    <property type="protein sequence ID" value="EEF75407.1"/>
    <property type="molecule type" value="Genomic_DNA"/>
</dbReference>
<evidence type="ECO:0000313" key="2">
    <source>
        <dbReference type="Proteomes" id="UP000014073"/>
    </source>
</evidence>
<dbReference type="Proteomes" id="UP000014073">
    <property type="component" value="Unassembled WGS sequence"/>
</dbReference>
<sequence length="50" mass="5630">MPSLWLANAQKSTARWGLNERSIRPQRTLDEAQSTARFCPIVQSILTASE</sequence>
<dbReference type="AlphaFoldDB" id="S0F6V0"/>
<name>S0F6V0_9BACT</name>
<proteinExistence type="predicted"/>